<dbReference type="SUPFAM" id="SSF52266">
    <property type="entry name" value="SGNH hydrolase"/>
    <property type="match status" value="1"/>
</dbReference>
<dbReference type="EMBL" id="JAYMGO010000014">
    <property type="protein sequence ID" value="KAL1261294.1"/>
    <property type="molecule type" value="Genomic_DNA"/>
</dbReference>
<feature type="region of interest" description="Disordered" evidence="1">
    <location>
        <begin position="95"/>
        <end position="134"/>
    </location>
</feature>
<dbReference type="Gene3D" id="3.40.50.1110">
    <property type="entry name" value="SGNH hydrolase"/>
    <property type="match status" value="1"/>
</dbReference>
<reference evidence="2 3" key="1">
    <citation type="submission" date="2023-09" db="EMBL/GenBank/DDBJ databases">
        <authorList>
            <person name="Wang M."/>
        </authorList>
    </citation>
    <scope>NUCLEOTIDE SEQUENCE [LARGE SCALE GENOMIC DNA]</scope>
    <source>
        <strain evidence="2">GT-2023</strain>
        <tissue evidence="2">Liver</tissue>
    </source>
</reference>
<evidence type="ECO:0000313" key="2">
    <source>
        <dbReference type="EMBL" id="KAL1261294.1"/>
    </source>
</evidence>
<dbReference type="InterPro" id="IPR036514">
    <property type="entry name" value="SGNH_hydro_sf"/>
</dbReference>
<proteinExistence type="predicted"/>
<comment type="caution">
    <text evidence="2">The sequence shown here is derived from an EMBL/GenBank/DDBJ whole genome shotgun (WGS) entry which is preliminary data.</text>
</comment>
<gene>
    <name evidence="2" type="ORF">QQF64_006559</name>
</gene>
<keyword evidence="3" id="KW-1185">Reference proteome</keyword>
<evidence type="ECO:0000256" key="1">
    <source>
        <dbReference type="SAM" id="MobiDB-lite"/>
    </source>
</evidence>
<dbReference type="Proteomes" id="UP001558613">
    <property type="component" value="Unassembled WGS sequence"/>
</dbReference>
<protein>
    <submittedName>
        <fullName evidence="2">Uncharacterized protein</fullName>
    </submittedName>
</protein>
<name>A0ABR3MBA3_9TELE</name>
<sequence>MKGHVAPVIREVAIRATQHFPEAKITLSTLLPRPDVPFHVIHGNNVELSRSCALIPKVHLAHYKDIRPHHMYDHVHFNKQGVRVFARVMKSTALENASKNSRNPNNKRNSQPSRIIHPPTEPRPATRPPSQHKSYAAAVQRPQNHAAAAELNQIRHLLNTICFKLKK</sequence>
<feature type="compositionally biased region" description="Low complexity" evidence="1">
    <location>
        <begin position="96"/>
        <end position="114"/>
    </location>
</feature>
<organism evidence="2 3">
    <name type="scientific">Cirrhinus molitorella</name>
    <name type="common">mud carp</name>
    <dbReference type="NCBI Taxonomy" id="172907"/>
    <lineage>
        <taxon>Eukaryota</taxon>
        <taxon>Metazoa</taxon>
        <taxon>Chordata</taxon>
        <taxon>Craniata</taxon>
        <taxon>Vertebrata</taxon>
        <taxon>Euteleostomi</taxon>
        <taxon>Actinopterygii</taxon>
        <taxon>Neopterygii</taxon>
        <taxon>Teleostei</taxon>
        <taxon>Ostariophysi</taxon>
        <taxon>Cypriniformes</taxon>
        <taxon>Cyprinidae</taxon>
        <taxon>Labeoninae</taxon>
        <taxon>Labeonini</taxon>
        <taxon>Cirrhinus</taxon>
    </lineage>
</organism>
<accession>A0ABR3MBA3</accession>
<evidence type="ECO:0000313" key="3">
    <source>
        <dbReference type="Proteomes" id="UP001558613"/>
    </source>
</evidence>